<name>A0ABX1U3D0_9PROT</name>
<keyword evidence="3" id="KW-1185">Reference proteome</keyword>
<evidence type="ECO:0000313" key="2">
    <source>
        <dbReference type="EMBL" id="NMQ29948.1"/>
    </source>
</evidence>
<comment type="caution">
    <text evidence="2">The sequence shown here is derived from an EMBL/GenBank/DDBJ whole genome shotgun (WGS) entry which is preliminary data.</text>
</comment>
<sequence length="82" mass="9462">MRPAPRWLAWLAERTLRTRARALRWLPRRRQPMLRTQVQRLDYPGGHQIESLEQPAAGQANGAGRSGRTADDRAEIDEFAQQ</sequence>
<evidence type="ECO:0000256" key="1">
    <source>
        <dbReference type="SAM" id="MobiDB-lite"/>
    </source>
</evidence>
<proteinExistence type="predicted"/>
<gene>
    <name evidence="2" type="ORF">E4Q23_20610</name>
</gene>
<protein>
    <submittedName>
        <fullName evidence="2">Uncharacterized protein</fullName>
    </submittedName>
</protein>
<feature type="region of interest" description="Disordered" evidence="1">
    <location>
        <begin position="44"/>
        <end position="82"/>
    </location>
</feature>
<dbReference type="EMBL" id="SPMY01000079">
    <property type="protein sequence ID" value="NMQ29948.1"/>
    <property type="molecule type" value="Genomic_DNA"/>
</dbReference>
<reference evidence="2 3" key="1">
    <citation type="submission" date="2019-03" db="EMBL/GenBank/DDBJ databases">
        <title>Metabolic reconstructions from genomes of highly enriched 'Candidatus Accumulibacter' and 'Candidatus Competibacter' bioreactor populations.</title>
        <authorList>
            <person name="Annavajhala M.K."/>
            <person name="Welles L."/>
            <person name="Abbas B."/>
            <person name="Sorokin D."/>
            <person name="Park H."/>
            <person name="Van Loosdrecht M."/>
            <person name="Chandran K."/>
        </authorList>
    </citation>
    <scope>NUCLEOTIDE SEQUENCE [LARGE SCALE GENOMIC DNA]</scope>
    <source>
        <strain evidence="2 3">SBR_S</strain>
    </source>
</reference>
<accession>A0ABX1U3D0</accession>
<organism evidence="2 3">
    <name type="scientific">Candidatus Accumulibacter phosphatis</name>
    <dbReference type="NCBI Taxonomy" id="327160"/>
    <lineage>
        <taxon>Bacteria</taxon>
        <taxon>Pseudomonadati</taxon>
        <taxon>Pseudomonadota</taxon>
        <taxon>Betaproteobacteria</taxon>
        <taxon>Candidatus Accumulibacter</taxon>
    </lineage>
</organism>
<dbReference type="RefSeq" id="WP_169068398.1">
    <property type="nucleotide sequence ID" value="NZ_SPMY01000079.1"/>
</dbReference>
<dbReference type="Proteomes" id="UP000749010">
    <property type="component" value="Unassembled WGS sequence"/>
</dbReference>
<evidence type="ECO:0000313" key="3">
    <source>
        <dbReference type="Proteomes" id="UP000749010"/>
    </source>
</evidence>